<proteinExistence type="predicted"/>
<evidence type="ECO:0000313" key="1">
    <source>
        <dbReference type="EMBL" id="GAI52600.1"/>
    </source>
</evidence>
<dbReference type="AlphaFoldDB" id="X1QNP8"/>
<accession>X1QNP8</accession>
<gene>
    <name evidence="1" type="ORF">S06H3_59850</name>
</gene>
<dbReference type="EMBL" id="BARV01038957">
    <property type="protein sequence ID" value="GAI52600.1"/>
    <property type="molecule type" value="Genomic_DNA"/>
</dbReference>
<reference evidence="1" key="1">
    <citation type="journal article" date="2014" name="Front. Microbiol.">
        <title>High frequency of phylogenetically diverse reductive dehalogenase-homologous genes in deep subseafloor sedimentary metagenomes.</title>
        <authorList>
            <person name="Kawai M."/>
            <person name="Futagami T."/>
            <person name="Toyoda A."/>
            <person name="Takaki Y."/>
            <person name="Nishi S."/>
            <person name="Hori S."/>
            <person name="Arai W."/>
            <person name="Tsubouchi T."/>
            <person name="Morono Y."/>
            <person name="Uchiyama I."/>
            <person name="Ito T."/>
            <person name="Fujiyama A."/>
            <person name="Inagaki F."/>
            <person name="Takami H."/>
        </authorList>
    </citation>
    <scope>NUCLEOTIDE SEQUENCE</scope>
    <source>
        <strain evidence="1">Expedition CK06-06</strain>
    </source>
</reference>
<protein>
    <submittedName>
        <fullName evidence="1">Uncharacterized protein</fullName>
    </submittedName>
</protein>
<organism evidence="1">
    <name type="scientific">marine sediment metagenome</name>
    <dbReference type="NCBI Taxonomy" id="412755"/>
    <lineage>
        <taxon>unclassified sequences</taxon>
        <taxon>metagenomes</taxon>
        <taxon>ecological metagenomes</taxon>
    </lineage>
</organism>
<feature type="non-terminal residue" evidence="1">
    <location>
        <position position="32"/>
    </location>
</feature>
<name>X1QNP8_9ZZZZ</name>
<comment type="caution">
    <text evidence="1">The sequence shown here is derived from an EMBL/GenBank/DDBJ whole genome shotgun (WGS) entry which is preliminary data.</text>
</comment>
<sequence>MAQRGQFYFAKSWGVWKFHPIALWTTNQLINF</sequence>